<comment type="caution">
    <text evidence="15">The sequence shown here is derived from an EMBL/GenBank/DDBJ whole genome shotgun (WGS) entry which is preliminary data.</text>
</comment>
<feature type="binding site" evidence="9">
    <location>
        <position position="264"/>
    </location>
    <ligand>
        <name>NAD(+)</name>
        <dbReference type="ChEBI" id="CHEBI:57540"/>
    </ligand>
</feature>
<protein>
    <recommendedName>
        <fullName evidence="12">Glutathione reductase</fullName>
        <ecNumber evidence="12">1.8.1.7</ecNumber>
    </recommendedName>
</protein>
<reference evidence="15" key="1">
    <citation type="submission" date="2021-02" db="EMBL/GenBank/DDBJ databases">
        <title>First Annotated Genome of the Yellow-green Alga Tribonema minus.</title>
        <authorList>
            <person name="Mahan K.M."/>
        </authorList>
    </citation>
    <scope>NUCLEOTIDE SEQUENCE</scope>
    <source>
        <strain evidence="15">UTEX B ZZ1240</strain>
    </source>
</reference>
<dbReference type="InterPro" id="IPR023753">
    <property type="entry name" value="FAD/NAD-binding_dom"/>
</dbReference>
<comment type="similarity">
    <text evidence="1 11">Belongs to the class-I pyridine nucleotide-disulfide oxidoreductase family.</text>
</comment>
<keyword evidence="4 9" id="KW-0274">FAD</keyword>
<dbReference type="GO" id="GO:0005829">
    <property type="term" value="C:cytosol"/>
    <property type="evidence" value="ECO:0007669"/>
    <property type="project" value="TreeGrafter"/>
</dbReference>
<dbReference type="PIRSF" id="PIRSF000350">
    <property type="entry name" value="Mercury_reductase_MerA"/>
    <property type="match status" value="1"/>
</dbReference>
<dbReference type="GO" id="GO:0006749">
    <property type="term" value="P:glutathione metabolic process"/>
    <property type="evidence" value="ECO:0007669"/>
    <property type="project" value="InterPro"/>
</dbReference>
<dbReference type="GO" id="GO:0050660">
    <property type="term" value="F:flavin adenine dinucleotide binding"/>
    <property type="evidence" value="ECO:0007669"/>
    <property type="project" value="InterPro"/>
</dbReference>
<evidence type="ECO:0000259" key="13">
    <source>
        <dbReference type="Pfam" id="PF02852"/>
    </source>
</evidence>
<dbReference type="SUPFAM" id="SSF51905">
    <property type="entry name" value="FAD/NAD(P)-binding domain"/>
    <property type="match status" value="1"/>
</dbReference>
<comment type="subcellular location">
    <subcellularLocation>
        <location evidence="12">Cytoplasm</location>
    </subcellularLocation>
</comment>
<dbReference type="InterPro" id="IPR036188">
    <property type="entry name" value="FAD/NAD-bd_sf"/>
</dbReference>
<name>A0A835Z402_9STRA</name>
<dbReference type="Proteomes" id="UP000664859">
    <property type="component" value="Unassembled WGS sequence"/>
</dbReference>
<dbReference type="InterPro" id="IPR016156">
    <property type="entry name" value="FAD/NAD-linked_Rdtase_dimer_sf"/>
</dbReference>
<proteinExistence type="inferred from homology"/>
<evidence type="ECO:0000256" key="7">
    <source>
        <dbReference type="ARBA" id="ARBA00023284"/>
    </source>
</evidence>
<dbReference type="Pfam" id="PF02852">
    <property type="entry name" value="Pyr_redox_dim"/>
    <property type="match status" value="1"/>
</dbReference>
<dbReference type="Pfam" id="PF07992">
    <property type="entry name" value="Pyr_redox_2"/>
    <property type="match status" value="1"/>
</dbReference>
<feature type="binding site" evidence="9">
    <location>
        <position position="305"/>
    </location>
    <ligand>
        <name>NAD(+)</name>
        <dbReference type="ChEBI" id="CHEBI:57540"/>
    </ligand>
</feature>
<dbReference type="FunFam" id="3.50.50.60:FF:000235">
    <property type="entry name" value="Glutathione reductase"/>
    <property type="match status" value="1"/>
</dbReference>
<evidence type="ECO:0000256" key="6">
    <source>
        <dbReference type="ARBA" id="ARBA00023157"/>
    </source>
</evidence>
<dbReference type="PANTHER" id="PTHR42737">
    <property type="entry name" value="GLUTATHIONE REDUCTASE"/>
    <property type="match status" value="1"/>
</dbReference>
<keyword evidence="5 11" id="KW-0560">Oxidoreductase</keyword>
<comment type="cofactor">
    <cofactor evidence="9">
        <name>FAD</name>
        <dbReference type="ChEBI" id="CHEBI:57692"/>
    </cofactor>
    <text evidence="9">Binds 1 FAD per subunit.</text>
</comment>
<dbReference type="InterPro" id="IPR006322">
    <property type="entry name" value="Glutathione_Rdtase_euk/bac"/>
</dbReference>
<dbReference type="InterPro" id="IPR012999">
    <property type="entry name" value="Pyr_OxRdtase_I_AS"/>
</dbReference>
<feature type="disulfide bond" description="Redox-active" evidence="10">
    <location>
        <begin position="43"/>
        <end position="48"/>
    </location>
</feature>
<dbReference type="InterPro" id="IPR046952">
    <property type="entry name" value="GSHR/TRXR-like"/>
</dbReference>
<evidence type="ECO:0000256" key="10">
    <source>
        <dbReference type="PIRSR" id="PIRSR000350-4"/>
    </source>
</evidence>
<evidence type="ECO:0000256" key="9">
    <source>
        <dbReference type="PIRSR" id="PIRSR000350-3"/>
    </source>
</evidence>
<dbReference type="GO" id="GO:0050661">
    <property type="term" value="F:NADP binding"/>
    <property type="evidence" value="ECO:0007669"/>
    <property type="project" value="InterPro"/>
</dbReference>
<dbReference type="Gene3D" id="3.30.390.30">
    <property type="match status" value="1"/>
</dbReference>
<evidence type="ECO:0000256" key="4">
    <source>
        <dbReference type="ARBA" id="ARBA00022827"/>
    </source>
</evidence>
<dbReference type="OrthoDB" id="5956163at2759"/>
<evidence type="ECO:0000256" key="8">
    <source>
        <dbReference type="PIRSR" id="PIRSR000350-2"/>
    </source>
</evidence>
<comment type="catalytic activity">
    <reaction evidence="12">
        <text>2 glutathione + NADP(+) = glutathione disulfide + NADPH + H(+)</text>
        <dbReference type="Rhea" id="RHEA:11740"/>
        <dbReference type="ChEBI" id="CHEBI:15378"/>
        <dbReference type="ChEBI" id="CHEBI:57783"/>
        <dbReference type="ChEBI" id="CHEBI:57925"/>
        <dbReference type="ChEBI" id="CHEBI:58297"/>
        <dbReference type="ChEBI" id="CHEBI:58349"/>
        <dbReference type="EC" id="1.8.1.7"/>
    </reaction>
</comment>
<feature type="domain" description="FAD/NAD(P)-binding" evidence="14">
    <location>
        <begin position="6"/>
        <end position="321"/>
    </location>
</feature>
<keyword evidence="12" id="KW-0963">Cytoplasm</keyword>
<dbReference type="InterPro" id="IPR004099">
    <property type="entry name" value="Pyr_nucl-diS_OxRdtase_dimer"/>
</dbReference>
<dbReference type="PANTHER" id="PTHR42737:SF2">
    <property type="entry name" value="GLUTATHIONE REDUCTASE"/>
    <property type="match status" value="1"/>
</dbReference>
<comment type="function">
    <text evidence="12">Catalyzes the reduction of glutathione disulfide (GSSG) to reduced glutathione (GSH). Constitutes the major mechanism to maintain a high GSH:GSSG ratio in the cytosol.</text>
</comment>
<dbReference type="GO" id="GO:0045454">
    <property type="term" value="P:cell redox homeostasis"/>
    <property type="evidence" value="ECO:0007669"/>
    <property type="project" value="InterPro"/>
</dbReference>
<dbReference type="EMBL" id="JAFCMP010000135">
    <property type="protein sequence ID" value="KAG5185257.1"/>
    <property type="molecule type" value="Genomic_DNA"/>
</dbReference>
<evidence type="ECO:0000313" key="15">
    <source>
        <dbReference type="EMBL" id="KAG5185257.1"/>
    </source>
</evidence>
<dbReference type="InterPro" id="IPR001100">
    <property type="entry name" value="Pyr_nuc-diS_OxRdtase"/>
</dbReference>
<evidence type="ECO:0000313" key="16">
    <source>
        <dbReference type="Proteomes" id="UP000664859"/>
    </source>
</evidence>
<dbReference type="AlphaFoldDB" id="A0A835Z402"/>
<evidence type="ECO:0000256" key="1">
    <source>
        <dbReference type="ARBA" id="ARBA00007532"/>
    </source>
</evidence>
<feature type="domain" description="Pyridine nucleotide-disulphide oxidoreductase dimerisation" evidence="13">
    <location>
        <begin position="342"/>
        <end position="465"/>
    </location>
</feature>
<dbReference type="SUPFAM" id="SSF55424">
    <property type="entry name" value="FAD/NAD-linked reductases, dimerisation (C-terminal) domain"/>
    <property type="match status" value="1"/>
</dbReference>
<dbReference type="Gene3D" id="3.50.50.60">
    <property type="entry name" value="FAD/NAD(P)-binding domain"/>
    <property type="match status" value="2"/>
</dbReference>
<feature type="binding site" evidence="9">
    <location>
        <position position="52"/>
    </location>
    <ligand>
        <name>FAD</name>
        <dbReference type="ChEBI" id="CHEBI:57692"/>
    </ligand>
</feature>
<comment type="subunit">
    <text evidence="2">Homodimer.</text>
</comment>
<feature type="binding site" evidence="9">
    <location>
        <begin position="175"/>
        <end position="182"/>
    </location>
    <ligand>
        <name>NAD(+)</name>
        <dbReference type="ChEBI" id="CHEBI:57540"/>
    </ligand>
</feature>
<keyword evidence="9" id="KW-0520">NAD</keyword>
<keyword evidence="16" id="KW-1185">Reference proteome</keyword>
<keyword evidence="7 11" id="KW-0676">Redox-active center</keyword>
<evidence type="ECO:0000256" key="3">
    <source>
        <dbReference type="ARBA" id="ARBA00022630"/>
    </source>
</evidence>
<dbReference type="NCBIfam" id="NF004776">
    <property type="entry name" value="PRK06116.1"/>
    <property type="match status" value="1"/>
</dbReference>
<dbReference type="PRINTS" id="PR00411">
    <property type="entry name" value="PNDRDTASEI"/>
</dbReference>
<dbReference type="PRINTS" id="PR00368">
    <property type="entry name" value="FADPNR"/>
</dbReference>
<evidence type="ECO:0000256" key="2">
    <source>
        <dbReference type="ARBA" id="ARBA00011738"/>
    </source>
</evidence>
<evidence type="ECO:0000256" key="5">
    <source>
        <dbReference type="ARBA" id="ARBA00023002"/>
    </source>
</evidence>
<keyword evidence="9" id="KW-0547">Nucleotide-binding</keyword>
<sequence>MADDHFDYLVIGGGSGGIASARRAASYGAKVAVIEGKEMGGTCVNVGCVPKKIMFNTANLYETIVHDSRHFGITVPEAQFDWGTIVQAREDYISRLNGIYGRNLDNSGVATLRGFGSFKDSKTIQVGDKEYTADHILVAVGGHPSFPKLDGVEHCISSDGFFHLKEQPKKVAVIGAGYIAVELAGVFNSLGTDTTLIVRKEKAMGKLDSMLRDELDAAMVMGGINIMRNTSTKKVVLEKDGTRTLHFEDGSSAGGFEQILMAIGRAPEIEKLRLKDIGVETEAKGHIIVDDYQNTNVPGVYSLGDACDKRVELTPMAIAAGRKLSDRLFGGQPEAKADYKDVPTIIFSHPPIGTVGMTEEAAREEFGDDKVKVYTSKFTNLYYGPWKVDADKKPKTAMKIVCVGTEEKVVGLHSIGMGSDELLQGFGVALKASCNAKCSFMGATKKDLDNCVALHPTAAEELVTMPPWGQPTPNYQYKKQKQ</sequence>
<dbReference type="FunFam" id="3.30.390.30:FF:000003">
    <property type="entry name" value="Glutathione reductase"/>
    <property type="match status" value="1"/>
</dbReference>
<dbReference type="GO" id="GO:0034599">
    <property type="term" value="P:cellular response to oxidative stress"/>
    <property type="evidence" value="ECO:0007669"/>
    <property type="project" value="TreeGrafter"/>
</dbReference>
<evidence type="ECO:0000256" key="12">
    <source>
        <dbReference type="RuleBase" id="RU365016"/>
    </source>
</evidence>
<organism evidence="15 16">
    <name type="scientific">Tribonema minus</name>
    <dbReference type="NCBI Taxonomy" id="303371"/>
    <lineage>
        <taxon>Eukaryota</taxon>
        <taxon>Sar</taxon>
        <taxon>Stramenopiles</taxon>
        <taxon>Ochrophyta</taxon>
        <taxon>PX clade</taxon>
        <taxon>Xanthophyceae</taxon>
        <taxon>Tribonematales</taxon>
        <taxon>Tribonemataceae</taxon>
        <taxon>Tribonema</taxon>
    </lineage>
</organism>
<keyword evidence="3 11" id="KW-0285">Flavoprotein</keyword>
<dbReference type="GO" id="GO:0004362">
    <property type="term" value="F:glutathione-disulfide reductase (NADPH) activity"/>
    <property type="evidence" value="ECO:0007669"/>
    <property type="project" value="UniProtKB-EC"/>
</dbReference>
<accession>A0A835Z402</accession>
<keyword evidence="6" id="KW-1015">Disulfide bond</keyword>
<keyword evidence="12" id="KW-0521">NADP</keyword>
<gene>
    <name evidence="15" type="ORF">JKP88DRAFT_162729</name>
</gene>
<dbReference type="NCBIfam" id="TIGR01421">
    <property type="entry name" value="gluta_reduc_1"/>
    <property type="match status" value="1"/>
</dbReference>
<feature type="active site" description="Proton acceptor" evidence="8">
    <location>
        <position position="455"/>
    </location>
</feature>
<dbReference type="PROSITE" id="PS00076">
    <property type="entry name" value="PYRIDINE_REDOX_1"/>
    <property type="match status" value="1"/>
</dbReference>
<dbReference type="EC" id="1.8.1.7" evidence="12"/>
<evidence type="ECO:0000256" key="11">
    <source>
        <dbReference type="RuleBase" id="RU003691"/>
    </source>
</evidence>
<dbReference type="GO" id="GO:0005739">
    <property type="term" value="C:mitochondrion"/>
    <property type="evidence" value="ECO:0007669"/>
    <property type="project" value="TreeGrafter"/>
</dbReference>
<feature type="binding site" evidence="9">
    <location>
        <position position="116"/>
    </location>
    <ligand>
        <name>FAD</name>
        <dbReference type="ChEBI" id="CHEBI:57692"/>
    </ligand>
</feature>
<evidence type="ECO:0000259" key="14">
    <source>
        <dbReference type="Pfam" id="PF07992"/>
    </source>
</evidence>